<dbReference type="Proteomes" id="UP000196531">
    <property type="component" value="Unassembled WGS sequence"/>
</dbReference>
<dbReference type="AlphaFoldDB" id="A0A1Y5FB46"/>
<evidence type="ECO:0000256" key="2">
    <source>
        <dbReference type="SAM" id="SignalP"/>
    </source>
</evidence>
<feature type="signal peptide" evidence="2">
    <location>
        <begin position="1"/>
        <end position="18"/>
    </location>
</feature>
<feature type="chain" id="PRO_5012938273" description="Periplasmic protein" evidence="2">
    <location>
        <begin position="19"/>
        <end position="184"/>
    </location>
</feature>
<feature type="coiled-coil region" evidence="1">
    <location>
        <begin position="57"/>
        <end position="91"/>
    </location>
</feature>
<evidence type="ECO:0000256" key="1">
    <source>
        <dbReference type="SAM" id="Coils"/>
    </source>
</evidence>
<organism evidence="3 4">
    <name type="scientific">Halobacteriovorax marinus</name>
    <dbReference type="NCBI Taxonomy" id="97084"/>
    <lineage>
        <taxon>Bacteria</taxon>
        <taxon>Pseudomonadati</taxon>
        <taxon>Bdellovibrionota</taxon>
        <taxon>Bacteriovoracia</taxon>
        <taxon>Bacteriovoracales</taxon>
        <taxon>Halobacteriovoraceae</taxon>
        <taxon>Halobacteriovorax</taxon>
    </lineage>
</organism>
<name>A0A1Y5FB46_9BACT</name>
<dbReference type="EMBL" id="MAAO01000006">
    <property type="protein sequence ID" value="OUR96199.1"/>
    <property type="molecule type" value="Genomic_DNA"/>
</dbReference>
<reference evidence="4" key="1">
    <citation type="journal article" date="2017" name="Proc. Natl. Acad. Sci. U.S.A.">
        <title>Simulation of Deepwater Horizon oil plume reveals substrate specialization within a complex community of hydrocarbon-degraders.</title>
        <authorList>
            <person name="Hu P."/>
            <person name="Dubinsky E.A."/>
            <person name="Probst A.J."/>
            <person name="Wang J."/>
            <person name="Sieber C.M.K."/>
            <person name="Tom L.M."/>
            <person name="Gardinali P."/>
            <person name="Banfield J.F."/>
            <person name="Atlas R.M."/>
            <person name="Andersen G.L."/>
        </authorList>
    </citation>
    <scope>NUCLEOTIDE SEQUENCE [LARGE SCALE GENOMIC DNA]</scope>
</reference>
<evidence type="ECO:0000313" key="4">
    <source>
        <dbReference type="Proteomes" id="UP000196531"/>
    </source>
</evidence>
<protein>
    <recommendedName>
        <fullName evidence="5">Periplasmic protein</fullName>
    </recommendedName>
</protein>
<comment type="caution">
    <text evidence="3">The sequence shown here is derived from an EMBL/GenBank/DDBJ whole genome shotgun (WGS) entry which is preliminary data.</text>
</comment>
<keyword evidence="2" id="KW-0732">Signal</keyword>
<evidence type="ECO:0000313" key="3">
    <source>
        <dbReference type="EMBL" id="OUR96199.1"/>
    </source>
</evidence>
<gene>
    <name evidence="3" type="ORF">A9Q84_07525</name>
</gene>
<evidence type="ECO:0008006" key="5">
    <source>
        <dbReference type="Google" id="ProtNLM"/>
    </source>
</evidence>
<accession>A0A1Y5FB46</accession>
<proteinExistence type="predicted"/>
<sequence length="184" mass="21436">MKKIIILISLFIMNVAIAQDAPKAKDPKKLMFTKEEFRKAVMDEMTKKMKKIGRSKMTEFANQLLRKEEEVERLELEIQKREQSLKINEKSFLKRVQGFNKRQEKFISCLDDVDNRENKRIEHMVDVVSGMRPQNAADVLSVQESALSVQILGKLQAAKVSKIFNLMDKAVSARLQKQYMTMKR</sequence>
<keyword evidence="1" id="KW-0175">Coiled coil</keyword>